<feature type="compositionally biased region" description="Polar residues" evidence="1">
    <location>
        <begin position="116"/>
        <end position="133"/>
    </location>
</feature>
<keyword evidence="4" id="KW-1185">Reference proteome</keyword>
<feature type="compositionally biased region" description="Basic and acidic residues" evidence="1">
    <location>
        <begin position="195"/>
        <end position="233"/>
    </location>
</feature>
<feature type="chain" id="PRO_5025345419" evidence="2">
    <location>
        <begin position="25"/>
        <end position="266"/>
    </location>
</feature>
<evidence type="ECO:0000256" key="2">
    <source>
        <dbReference type="SAM" id="SignalP"/>
    </source>
</evidence>
<dbReference type="Proteomes" id="UP000799537">
    <property type="component" value="Unassembled WGS sequence"/>
</dbReference>
<organism evidence="3 4">
    <name type="scientific">Zasmidium cellare ATCC 36951</name>
    <dbReference type="NCBI Taxonomy" id="1080233"/>
    <lineage>
        <taxon>Eukaryota</taxon>
        <taxon>Fungi</taxon>
        <taxon>Dikarya</taxon>
        <taxon>Ascomycota</taxon>
        <taxon>Pezizomycotina</taxon>
        <taxon>Dothideomycetes</taxon>
        <taxon>Dothideomycetidae</taxon>
        <taxon>Mycosphaerellales</taxon>
        <taxon>Mycosphaerellaceae</taxon>
        <taxon>Zasmidium</taxon>
    </lineage>
</organism>
<dbReference type="GeneID" id="54567143"/>
<dbReference type="RefSeq" id="XP_033663429.1">
    <property type="nucleotide sequence ID" value="XM_033813871.1"/>
</dbReference>
<gene>
    <name evidence="3" type="ORF">M409DRAFT_58286</name>
</gene>
<protein>
    <submittedName>
        <fullName evidence="3">Uncharacterized protein</fullName>
    </submittedName>
</protein>
<feature type="signal peptide" evidence="2">
    <location>
        <begin position="1"/>
        <end position="24"/>
    </location>
</feature>
<evidence type="ECO:0000313" key="4">
    <source>
        <dbReference type="Proteomes" id="UP000799537"/>
    </source>
</evidence>
<dbReference type="AlphaFoldDB" id="A0A6A6C8H9"/>
<name>A0A6A6C8H9_ZASCE</name>
<evidence type="ECO:0000256" key="1">
    <source>
        <dbReference type="SAM" id="MobiDB-lite"/>
    </source>
</evidence>
<reference evidence="3" key="1">
    <citation type="journal article" date="2020" name="Stud. Mycol.">
        <title>101 Dothideomycetes genomes: a test case for predicting lifestyles and emergence of pathogens.</title>
        <authorList>
            <person name="Haridas S."/>
            <person name="Albert R."/>
            <person name="Binder M."/>
            <person name="Bloem J."/>
            <person name="Labutti K."/>
            <person name="Salamov A."/>
            <person name="Andreopoulos B."/>
            <person name="Baker S."/>
            <person name="Barry K."/>
            <person name="Bills G."/>
            <person name="Bluhm B."/>
            <person name="Cannon C."/>
            <person name="Castanera R."/>
            <person name="Culley D."/>
            <person name="Daum C."/>
            <person name="Ezra D."/>
            <person name="Gonzalez J."/>
            <person name="Henrissat B."/>
            <person name="Kuo A."/>
            <person name="Liang C."/>
            <person name="Lipzen A."/>
            <person name="Lutzoni F."/>
            <person name="Magnuson J."/>
            <person name="Mondo S."/>
            <person name="Nolan M."/>
            <person name="Ohm R."/>
            <person name="Pangilinan J."/>
            <person name="Park H.-J."/>
            <person name="Ramirez L."/>
            <person name="Alfaro M."/>
            <person name="Sun H."/>
            <person name="Tritt A."/>
            <person name="Yoshinaga Y."/>
            <person name="Zwiers L.-H."/>
            <person name="Turgeon B."/>
            <person name="Goodwin S."/>
            <person name="Spatafora J."/>
            <person name="Crous P."/>
            <person name="Grigoriev I."/>
        </authorList>
    </citation>
    <scope>NUCLEOTIDE SEQUENCE</scope>
    <source>
        <strain evidence="3">ATCC 36951</strain>
    </source>
</reference>
<evidence type="ECO:0000313" key="3">
    <source>
        <dbReference type="EMBL" id="KAF2162540.1"/>
    </source>
</evidence>
<keyword evidence="2" id="KW-0732">Signal</keyword>
<proteinExistence type="predicted"/>
<dbReference type="EMBL" id="ML993613">
    <property type="protein sequence ID" value="KAF2162540.1"/>
    <property type="molecule type" value="Genomic_DNA"/>
</dbReference>
<sequence length="266" mass="29377">MAAPLTHSGPQIALLVMLLVEGRAGGRRVGGLGVLPFETRSPDSLAWTFLSPFSSGQRVSAPSRSSPSFPRVSIRDSIVDVLRLTPECLQSRLAGGSFQQPVRYHLSALSDLSSRVRNVGSPSSGETPSQSLPRIQPNRCPSCRSIEVVPGRKMGLGDGGPTQVSSTSRQAPGKRRQCSGPENDLASKGRTFSSAERRKSAREHLRGQDTIDHNNDSKREKGTEEGDKKESTEFREEMMERACWRMVLYYIAEAFRGDEKCLTWWW</sequence>
<accession>A0A6A6C8H9</accession>
<feature type="region of interest" description="Disordered" evidence="1">
    <location>
        <begin position="116"/>
        <end position="233"/>
    </location>
</feature>